<organism evidence="1 2">
    <name type="scientific">Vibrio astriarenae</name>
    <dbReference type="NCBI Taxonomy" id="1481923"/>
    <lineage>
        <taxon>Bacteria</taxon>
        <taxon>Pseudomonadati</taxon>
        <taxon>Pseudomonadota</taxon>
        <taxon>Gammaproteobacteria</taxon>
        <taxon>Vibrionales</taxon>
        <taxon>Vibrionaceae</taxon>
        <taxon>Vibrio</taxon>
    </lineage>
</organism>
<name>A0A7Z2T7M4_9VIBR</name>
<dbReference type="KEGG" id="vas:GT360_19580"/>
<dbReference type="EMBL" id="CP047476">
    <property type="protein sequence ID" value="QIA65723.1"/>
    <property type="molecule type" value="Genomic_DNA"/>
</dbReference>
<dbReference type="AlphaFoldDB" id="A0A7Z2T7M4"/>
<protein>
    <recommendedName>
        <fullName evidence="3">Lipoprotein</fullName>
    </recommendedName>
</protein>
<dbReference type="PROSITE" id="PS51257">
    <property type="entry name" value="PROKAR_LIPOPROTEIN"/>
    <property type="match status" value="1"/>
</dbReference>
<accession>A0A7Z2T7M4</accession>
<keyword evidence="2" id="KW-1185">Reference proteome</keyword>
<evidence type="ECO:0000313" key="1">
    <source>
        <dbReference type="EMBL" id="QIA65723.1"/>
    </source>
</evidence>
<dbReference type="Proteomes" id="UP000464262">
    <property type="component" value="Chromosome 2"/>
</dbReference>
<gene>
    <name evidence="1" type="ORF">GT360_19580</name>
</gene>
<evidence type="ECO:0008006" key="3">
    <source>
        <dbReference type="Google" id="ProtNLM"/>
    </source>
</evidence>
<proteinExistence type="predicted"/>
<sequence length="345" mass="37726">MNEKLILVLMCISLTSCGIVQRTWNNQQLPSTQAEVTNSYTYVPLEPINVTYIVNESTNTNQKEKNEKLLKLLPDNSVRISTRQTSQSLDGSIPTIGLGVGVEGNSYEVVIDYINSMTYPVNLYGKWFVDVPPQTVMRNRCYPYEREIGDIIAKDKNEIWSLKAVNEGDAADFQANASRIVKEDLNCGIVSDGTFKTVFRSPSVSEIKRANVEPSVFSIPVYIGIGIRLKANINVLKGSVELGNLSALSLAAQNGEVSGSMSVQTLGINGSSIRSSLLFLSKLDETTIQNAIQAMSSIKADIAKEDTSLTPRLIGYQNLLGADSHGIRTVSSLLTQSNINLPIKQ</sequence>
<evidence type="ECO:0000313" key="2">
    <source>
        <dbReference type="Proteomes" id="UP000464262"/>
    </source>
</evidence>
<reference evidence="1 2" key="1">
    <citation type="submission" date="2020-01" db="EMBL/GenBank/DDBJ databases">
        <title>Whole genome and functional gene identification of agarase of Vibrio HN897.</title>
        <authorList>
            <person name="Liu Y."/>
            <person name="Zhao Z."/>
        </authorList>
    </citation>
    <scope>NUCLEOTIDE SEQUENCE [LARGE SCALE GENOMIC DNA]</scope>
    <source>
        <strain evidence="1 2">HN897</strain>
    </source>
</reference>
<dbReference type="RefSeq" id="WP_164650620.1">
    <property type="nucleotide sequence ID" value="NZ_CP047476.1"/>
</dbReference>